<dbReference type="Gene3D" id="3.40.50.1220">
    <property type="entry name" value="TPP-binding domain"/>
    <property type="match status" value="1"/>
</dbReference>
<keyword evidence="2" id="KW-0786">Thiamine pyrophosphate</keyword>
<dbReference type="HOGENOM" id="CLU_013748_4_0_1"/>
<accession>G0S7Z9</accession>
<dbReference type="Pfam" id="PF02776">
    <property type="entry name" value="TPP_enzyme_N"/>
    <property type="match status" value="1"/>
</dbReference>
<dbReference type="GO" id="GO:0050660">
    <property type="term" value="F:flavin adenine dinucleotide binding"/>
    <property type="evidence" value="ECO:0007669"/>
    <property type="project" value="TreeGrafter"/>
</dbReference>
<dbReference type="RefSeq" id="XP_006694182.1">
    <property type="nucleotide sequence ID" value="XM_006694119.1"/>
</dbReference>
<dbReference type="eggNOG" id="KOG1185">
    <property type="taxonomic scope" value="Eukaryota"/>
</dbReference>
<organism evidence="7">
    <name type="scientific">Chaetomium thermophilum (strain DSM 1495 / CBS 144.50 / IMI 039719)</name>
    <name type="common">Thermochaetoides thermophila</name>
    <dbReference type="NCBI Taxonomy" id="759272"/>
    <lineage>
        <taxon>Eukaryota</taxon>
        <taxon>Fungi</taxon>
        <taxon>Dikarya</taxon>
        <taxon>Ascomycota</taxon>
        <taxon>Pezizomycotina</taxon>
        <taxon>Sordariomycetes</taxon>
        <taxon>Sordariomycetidae</taxon>
        <taxon>Sordariales</taxon>
        <taxon>Chaetomiaceae</taxon>
        <taxon>Thermochaetoides</taxon>
    </lineage>
</organism>
<protein>
    <recommendedName>
        <fullName evidence="8">Pyruvate decarboxylase</fullName>
    </recommendedName>
</protein>
<reference evidence="6 7" key="1">
    <citation type="journal article" date="2011" name="Cell">
        <title>Insight into structure and assembly of the nuclear pore complex by utilizing the genome of a eukaryotic thermophile.</title>
        <authorList>
            <person name="Amlacher S."/>
            <person name="Sarges P."/>
            <person name="Flemming D."/>
            <person name="van Noort V."/>
            <person name="Kunze R."/>
            <person name="Devos D.P."/>
            <person name="Arumugam M."/>
            <person name="Bork P."/>
            <person name="Hurt E."/>
        </authorList>
    </citation>
    <scope>NUCLEOTIDE SEQUENCE [LARGE SCALE GENOMIC DNA]</scope>
    <source>
        <strain evidence="7">DSM 1495 / CBS 144.50 / IMI 039719</strain>
    </source>
</reference>
<dbReference type="CDD" id="cd07035">
    <property type="entry name" value="TPP_PYR_POX_like"/>
    <property type="match status" value="1"/>
</dbReference>
<dbReference type="InterPro" id="IPR011766">
    <property type="entry name" value="TPP_enzyme_TPP-bd"/>
</dbReference>
<dbReference type="PANTHER" id="PTHR18968">
    <property type="entry name" value="THIAMINE PYROPHOSPHATE ENZYMES"/>
    <property type="match status" value="1"/>
</dbReference>
<feature type="region of interest" description="Disordered" evidence="3">
    <location>
        <begin position="405"/>
        <end position="446"/>
    </location>
</feature>
<dbReference type="GeneID" id="18257797"/>
<dbReference type="GO" id="GO:0030976">
    <property type="term" value="F:thiamine pyrophosphate binding"/>
    <property type="evidence" value="ECO:0007669"/>
    <property type="project" value="InterPro"/>
</dbReference>
<dbReference type="Pfam" id="PF02775">
    <property type="entry name" value="TPP_enzyme_C"/>
    <property type="match status" value="1"/>
</dbReference>
<dbReference type="OMA" id="HNGWSKD"/>
<dbReference type="SUPFAM" id="SSF52518">
    <property type="entry name" value="Thiamin diphosphate-binding fold (THDP-binding)"/>
    <property type="match status" value="2"/>
</dbReference>
<evidence type="ECO:0000256" key="2">
    <source>
        <dbReference type="ARBA" id="ARBA00023052"/>
    </source>
</evidence>
<comment type="similarity">
    <text evidence="1">Belongs to the TPP enzyme family.</text>
</comment>
<dbReference type="OrthoDB" id="10006023at2759"/>
<evidence type="ECO:0000256" key="1">
    <source>
        <dbReference type="ARBA" id="ARBA00007812"/>
    </source>
</evidence>
<evidence type="ECO:0000313" key="7">
    <source>
        <dbReference type="Proteomes" id="UP000008066"/>
    </source>
</evidence>
<feature type="domain" description="Thiamine pyrophosphate enzyme TPP-binding" evidence="4">
    <location>
        <begin position="507"/>
        <end position="654"/>
    </location>
</feature>
<evidence type="ECO:0000259" key="4">
    <source>
        <dbReference type="Pfam" id="PF02775"/>
    </source>
</evidence>
<evidence type="ECO:0008006" key="8">
    <source>
        <dbReference type="Google" id="ProtNLM"/>
    </source>
</evidence>
<dbReference type="InterPro" id="IPR029061">
    <property type="entry name" value="THDP-binding"/>
</dbReference>
<dbReference type="KEGG" id="cthr:CTHT_0037590"/>
<proteinExistence type="inferred from homology"/>
<gene>
    <name evidence="6" type="ORF">CTHT_0037590</name>
</gene>
<evidence type="ECO:0000259" key="5">
    <source>
        <dbReference type="Pfam" id="PF02776"/>
    </source>
</evidence>
<keyword evidence="7" id="KW-1185">Reference proteome</keyword>
<dbReference type="STRING" id="759272.G0S7Z9"/>
<evidence type="ECO:0000256" key="3">
    <source>
        <dbReference type="SAM" id="MobiDB-lite"/>
    </source>
</evidence>
<feature type="domain" description="Thiamine pyrophosphate enzyme N-terminal TPP-binding" evidence="5">
    <location>
        <begin position="21"/>
        <end position="133"/>
    </location>
</feature>
<sequence>MSSALLIPAANNSSADLPLFGSDAIIDVLSELGVLYIAFVPGSCFRGLQDSIINYKYDRQPEVVVCLLEDHAIAIAHGFTKVLPTSPMAAAVRDGVGLMNAFVAIDNAHLDRVGFPILGGKEHLDSTRRNLQADGMQKTVDEAAPIKPLKFYDRPVSLQGALQSIITAFTTAVQVPRSPTYVCLGASLQEERIPVPLVHNLPKVSRYLDTVRNSPRPARVDVQRVQEALLASPPDGRLFLYGRVGRSLSSWSQRISLAAKYKAHVLTDLKLPSAFPTPHPLHPVTPSLLLDEDAIQIIRASEIIIAFNWVDLSGTLRTAFSETSGEPPQTVCVVSVTLEQPSPCNYWSKNAAQPPVDIAVHADVDKFIEELLVAPETVPIDATSQSTHQNHDHVASQHLIPETKPIKIKTGRNSTSNSSGMDASSSSSLWRRRASGSSQPSPLSPLTPMGIAFSTLNMRDTPQITLRDLAVAFYKVLTPASISFLRLPLNWPRNELIQMHPFAHLGHYGESRTGLGPGYAVGAALALKHLGRSPHNLIPIAVLDDGDFLAGCQALWTAANKKVPMLVVVMNSRVFGDDQRAKKAIANGRGRVTQNKSGNVLLAEEPLVDVMTIAEGFGCTRGSRFQVARRKELEGVLHASAELVRHGKVVVLDVLVKSGEEASD</sequence>
<dbReference type="InterPro" id="IPR045229">
    <property type="entry name" value="TPP_enz"/>
</dbReference>
<dbReference type="InterPro" id="IPR012001">
    <property type="entry name" value="Thiamin_PyroP_enz_TPP-bd_dom"/>
</dbReference>
<dbReference type="Gene3D" id="3.40.50.970">
    <property type="match status" value="2"/>
</dbReference>
<dbReference type="AlphaFoldDB" id="G0S7Z9"/>
<feature type="compositionally biased region" description="Low complexity" evidence="3">
    <location>
        <begin position="414"/>
        <end position="446"/>
    </location>
</feature>
<evidence type="ECO:0000313" key="6">
    <source>
        <dbReference type="EMBL" id="EGS21886.1"/>
    </source>
</evidence>
<dbReference type="GO" id="GO:0003984">
    <property type="term" value="F:acetolactate synthase activity"/>
    <property type="evidence" value="ECO:0007669"/>
    <property type="project" value="TreeGrafter"/>
</dbReference>
<dbReference type="Proteomes" id="UP000008066">
    <property type="component" value="Unassembled WGS sequence"/>
</dbReference>
<dbReference type="EMBL" id="GL988041">
    <property type="protein sequence ID" value="EGS21886.1"/>
    <property type="molecule type" value="Genomic_DNA"/>
</dbReference>
<name>G0S7Z9_CHATD</name>